<dbReference type="EMBL" id="JARQWQ010000016">
    <property type="protein sequence ID" value="KAK2566523.1"/>
    <property type="molecule type" value="Genomic_DNA"/>
</dbReference>
<dbReference type="Proteomes" id="UP001249851">
    <property type="component" value="Unassembled WGS sequence"/>
</dbReference>
<reference evidence="2" key="1">
    <citation type="journal article" date="2023" name="G3 (Bethesda)">
        <title>Whole genome assembly and annotation of the endangered Caribbean coral Acropora cervicornis.</title>
        <authorList>
            <person name="Selwyn J.D."/>
            <person name="Vollmer S.V."/>
        </authorList>
    </citation>
    <scope>NUCLEOTIDE SEQUENCE</scope>
    <source>
        <tissue evidence="2">Whole Organism</tissue>
    </source>
</reference>
<feature type="compositionally biased region" description="Low complexity" evidence="1">
    <location>
        <begin position="63"/>
        <end position="77"/>
    </location>
</feature>
<organism evidence="2 3">
    <name type="scientific">Acropora cervicornis</name>
    <name type="common">Staghorn coral</name>
    <dbReference type="NCBI Taxonomy" id="6130"/>
    <lineage>
        <taxon>Eukaryota</taxon>
        <taxon>Metazoa</taxon>
        <taxon>Cnidaria</taxon>
        <taxon>Anthozoa</taxon>
        <taxon>Hexacorallia</taxon>
        <taxon>Scleractinia</taxon>
        <taxon>Astrocoeniina</taxon>
        <taxon>Acroporidae</taxon>
        <taxon>Acropora</taxon>
    </lineage>
</organism>
<accession>A0AAD9V9R7</accession>
<evidence type="ECO:0000256" key="1">
    <source>
        <dbReference type="SAM" id="MobiDB-lite"/>
    </source>
</evidence>
<proteinExistence type="predicted"/>
<gene>
    <name evidence="2" type="ORF">P5673_009141</name>
</gene>
<sequence>MRRVSVASVPSIHMFRTPARKQEEQLVHCLGQTAKLYVRSGFFDDEKPRPRGRRSSLMPPIPSARSSAMSMKSSSSRESNEYLPSAAQGSKEESDIMICGDKKKDEKKAKNNYKLRKISKTETSNLPN</sequence>
<reference evidence="2" key="2">
    <citation type="journal article" date="2023" name="Science">
        <title>Genomic signatures of disease resistance in endangered staghorn corals.</title>
        <authorList>
            <person name="Vollmer S.V."/>
            <person name="Selwyn J.D."/>
            <person name="Despard B.A."/>
            <person name="Roesel C.L."/>
        </authorList>
    </citation>
    <scope>NUCLEOTIDE SEQUENCE</scope>
    <source>
        <strain evidence="2">K2</strain>
    </source>
</reference>
<comment type="caution">
    <text evidence="2">The sequence shown here is derived from an EMBL/GenBank/DDBJ whole genome shotgun (WGS) entry which is preliminary data.</text>
</comment>
<keyword evidence="3" id="KW-1185">Reference proteome</keyword>
<dbReference type="AlphaFoldDB" id="A0AAD9V9R7"/>
<feature type="region of interest" description="Disordered" evidence="1">
    <location>
        <begin position="41"/>
        <end position="128"/>
    </location>
</feature>
<evidence type="ECO:0000313" key="3">
    <source>
        <dbReference type="Proteomes" id="UP001249851"/>
    </source>
</evidence>
<name>A0AAD9V9R7_ACRCE</name>
<evidence type="ECO:0000313" key="2">
    <source>
        <dbReference type="EMBL" id="KAK2566523.1"/>
    </source>
</evidence>
<protein>
    <submittedName>
        <fullName evidence="2">Uncharacterized protein</fullName>
    </submittedName>
</protein>
<feature type="compositionally biased region" description="Basic and acidic residues" evidence="1">
    <location>
        <begin position="90"/>
        <end position="109"/>
    </location>
</feature>